<name>A0A382KY25_9ZZZZ</name>
<reference evidence="1" key="1">
    <citation type="submission" date="2018-05" db="EMBL/GenBank/DDBJ databases">
        <authorList>
            <person name="Lanie J.A."/>
            <person name="Ng W.-L."/>
            <person name="Kazmierczak K.M."/>
            <person name="Andrzejewski T.M."/>
            <person name="Davidsen T.M."/>
            <person name="Wayne K.J."/>
            <person name="Tettelin H."/>
            <person name="Glass J.I."/>
            <person name="Rusch D."/>
            <person name="Podicherti R."/>
            <person name="Tsui H.-C.T."/>
            <person name="Winkler M.E."/>
        </authorList>
    </citation>
    <scope>NUCLEOTIDE SEQUENCE</scope>
</reference>
<organism evidence="1">
    <name type="scientific">marine metagenome</name>
    <dbReference type="NCBI Taxonomy" id="408172"/>
    <lineage>
        <taxon>unclassified sequences</taxon>
        <taxon>metagenomes</taxon>
        <taxon>ecological metagenomes</taxon>
    </lineage>
</organism>
<gene>
    <name evidence="1" type="ORF">METZ01_LOCUS281277</name>
</gene>
<evidence type="ECO:0000313" key="1">
    <source>
        <dbReference type="EMBL" id="SVC28423.1"/>
    </source>
</evidence>
<dbReference type="EMBL" id="UINC01083075">
    <property type="protein sequence ID" value="SVC28423.1"/>
    <property type="molecule type" value="Genomic_DNA"/>
</dbReference>
<protein>
    <submittedName>
        <fullName evidence="1">Uncharacterized protein</fullName>
    </submittedName>
</protein>
<feature type="non-terminal residue" evidence="1">
    <location>
        <position position="33"/>
    </location>
</feature>
<accession>A0A382KY25</accession>
<proteinExistence type="predicted"/>
<dbReference type="AlphaFoldDB" id="A0A382KY25"/>
<sequence length="33" mass="3842">MSDINKLSNDQLDLIKHELQEKSVSQNDNINEE</sequence>